<organism evidence="9 10">
    <name type="scientific">Gryllus longicercus</name>
    <dbReference type="NCBI Taxonomy" id="2509291"/>
    <lineage>
        <taxon>Eukaryota</taxon>
        <taxon>Metazoa</taxon>
        <taxon>Ecdysozoa</taxon>
        <taxon>Arthropoda</taxon>
        <taxon>Hexapoda</taxon>
        <taxon>Insecta</taxon>
        <taxon>Pterygota</taxon>
        <taxon>Neoptera</taxon>
        <taxon>Polyneoptera</taxon>
        <taxon>Orthoptera</taxon>
        <taxon>Ensifera</taxon>
        <taxon>Gryllidea</taxon>
        <taxon>Grylloidea</taxon>
        <taxon>Gryllidae</taxon>
        <taxon>Gryllinae</taxon>
        <taxon>Gryllus</taxon>
    </lineage>
</organism>
<evidence type="ECO:0000256" key="6">
    <source>
        <dbReference type="ARBA" id="ARBA00023136"/>
    </source>
</evidence>
<evidence type="ECO:0000256" key="2">
    <source>
        <dbReference type="ARBA" id="ARBA00007965"/>
    </source>
</evidence>
<dbReference type="PANTHER" id="PTHR10332:SF80">
    <property type="entry name" value="EQUILIBRATIVE NUCLEOSIDE TRANSPORTER 2, ISOFORM A"/>
    <property type="match status" value="1"/>
</dbReference>
<dbReference type="PANTHER" id="PTHR10332">
    <property type="entry name" value="EQUILIBRATIVE NUCLEOSIDE TRANSPORTER"/>
    <property type="match status" value="1"/>
</dbReference>
<feature type="region of interest" description="Disordered" evidence="7">
    <location>
        <begin position="1"/>
        <end position="42"/>
    </location>
</feature>
<sequence length="501" mass="56768">MHQSSNKNRPDTPDNQFLLRESVSKNGSTPRGARKGADFHEKQPLFDRPLAEPVKLTPAWEETNLPNDELNFKGVTMEQADLEINPPRDWCKLVYFTLLLHGIGVLLPWNMFINARAYFVDFKLKPVNNGTDDMEQIRSNFMNYLTFAAQIPNVIFNWLNVFVHIGGNLTTRIVWSIMVEVVLFIFTVALAMTDSTEWRGTFFWCTILTVILLNMANGIYQNTVFGMAAKLPFKYTGAVILGTNISGTFTSILNLAARLSAPNLRTAAIYYFITALFVLLVCFDTYFALPLNRYYRYHELLGKKTQHRQGAGGRAHKPRIPYGTIIKQCWPQLYNVFFIFFVTLAVFPALIASIKPSNEKFFVPKDIFSDVTCFLTFNVCAMLGSLLATWISWPSPKYLAIPVTLRVLFIPFFVFCNYVPHDKRILTILIYNEYVFWGGVVLMAFTSGYFSALGMEFCPRSVEPQNAPIAGMLGGAFMITGIFSGVVFSMIFPPLVSLIPL</sequence>
<proteinExistence type="inferred from homology"/>
<keyword evidence="6 8" id="KW-0472">Membrane</keyword>
<feature type="transmembrane region" description="Helical" evidence="8">
    <location>
        <begin position="144"/>
        <end position="167"/>
    </location>
</feature>
<evidence type="ECO:0000256" key="4">
    <source>
        <dbReference type="ARBA" id="ARBA00022692"/>
    </source>
</evidence>
<feature type="transmembrane region" description="Helical" evidence="8">
    <location>
        <begin position="472"/>
        <end position="496"/>
    </location>
</feature>
<feature type="transmembrane region" description="Helical" evidence="8">
    <location>
        <begin position="431"/>
        <end position="452"/>
    </location>
</feature>
<feature type="transmembrane region" description="Helical" evidence="8">
    <location>
        <begin position="399"/>
        <end position="419"/>
    </location>
</feature>
<dbReference type="Proteomes" id="UP001378592">
    <property type="component" value="Unassembled WGS sequence"/>
</dbReference>
<evidence type="ECO:0008006" key="11">
    <source>
        <dbReference type="Google" id="ProtNLM"/>
    </source>
</evidence>
<feature type="transmembrane region" description="Helical" evidence="8">
    <location>
        <begin position="235"/>
        <end position="256"/>
    </location>
</feature>
<accession>A0AAN9Z5L8</accession>
<feature type="transmembrane region" description="Helical" evidence="8">
    <location>
        <begin position="93"/>
        <end position="113"/>
    </location>
</feature>
<dbReference type="Pfam" id="PF01733">
    <property type="entry name" value="Nucleoside_tran"/>
    <property type="match status" value="1"/>
</dbReference>
<dbReference type="PRINTS" id="PR01130">
    <property type="entry name" value="DERENTRNSPRT"/>
</dbReference>
<comment type="similarity">
    <text evidence="2">Belongs to the SLC29A/ENT transporter (TC 2.A.57) family.</text>
</comment>
<feature type="transmembrane region" description="Helical" evidence="8">
    <location>
        <begin position="173"/>
        <end position="192"/>
    </location>
</feature>
<comment type="subcellular location">
    <subcellularLocation>
        <location evidence="1">Membrane</location>
        <topology evidence="1">Multi-pass membrane protein</topology>
    </subcellularLocation>
</comment>
<feature type="transmembrane region" description="Helical" evidence="8">
    <location>
        <begin position="333"/>
        <end position="352"/>
    </location>
</feature>
<gene>
    <name evidence="9" type="ORF">R5R35_002346</name>
</gene>
<dbReference type="GO" id="GO:0005886">
    <property type="term" value="C:plasma membrane"/>
    <property type="evidence" value="ECO:0007669"/>
    <property type="project" value="TreeGrafter"/>
</dbReference>
<dbReference type="GO" id="GO:0005337">
    <property type="term" value="F:nucleoside transmembrane transporter activity"/>
    <property type="evidence" value="ECO:0007669"/>
    <property type="project" value="InterPro"/>
</dbReference>
<evidence type="ECO:0000256" key="5">
    <source>
        <dbReference type="ARBA" id="ARBA00022989"/>
    </source>
</evidence>
<feature type="transmembrane region" description="Helical" evidence="8">
    <location>
        <begin position="201"/>
        <end position="220"/>
    </location>
</feature>
<keyword evidence="3" id="KW-0813">Transport</keyword>
<evidence type="ECO:0000256" key="1">
    <source>
        <dbReference type="ARBA" id="ARBA00004141"/>
    </source>
</evidence>
<evidence type="ECO:0000313" key="10">
    <source>
        <dbReference type="Proteomes" id="UP001378592"/>
    </source>
</evidence>
<keyword evidence="4 8" id="KW-0812">Transmembrane</keyword>
<evidence type="ECO:0000256" key="7">
    <source>
        <dbReference type="SAM" id="MobiDB-lite"/>
    </source>
</evidence>
<evidence type="ECO:0000256" key="8">
    <source>
        <dbReference type="SAM" id="Phobius"/>
    </source>
</evidence>
<dbReference type="AlphaFoldDB" id="A0AAN9Z5L8"/>
<comment type="caution">
    <text evidence="9">The sequence shown here is derived from an EMBL/GenBank/DDBJ whole genome shotgun (WGS) entry which is preliminary data.</text>
</comment>
<evidence type="ECO:0000313" key="9">
    <source>
        <dbReference type="EMBL" id="KAK7865471.1"/>
    </source>
</evidence>
<feature type="transmembrane region" description="Helical" evidence="8">
    <location>
        <begin position="268"/>
        <end position="289"/>
    </location>
</feature>
<dbReference type="EMBL" id="JAZDUA010000176">
    <property type="protein sequence ID" value="KAK7865471.1"/>
    <property type="molecule type" value="Genomic_DNA"/>
</dbReference>
<feature type="transmembrane region" description="Helical" evidence="8">
    <location>
        <begin position="373"/>
        <end position="393"/>
    </location>
</feature>
<reference evidence="9 10" key="1">
    <citation type="submission" date="2024-03" db="EMBL/GenBank/DDBJ databases">
        <title>The genome assembly and annotation of the cricket Gryllus longicercus Weissman &amp; Gray.</title>
        <authorList>
            <person name="Szrajer S."/>
            <person name="Gray D."/>
            <person name="Ylla G."/>
        </authorList>
    </citation>
    <scope>NUCLEOTIDE SEQUENCE [LARGE SCALE GENOMIC DNA]</scope>
    <source>
        <strain evidence="9">DAG 2021-001</strain>
        <tissue evidence="9">Whole body minus gut</tissue>
    </source>
</reference>
<dbReference type="PIRSF" id="PIRSF016379">
    <property type="entry name" value="ENT"/>
    <property type="match status" value="1"/>
</dbReference>
<dbReference type="InterPro" id="IPR002259">
    <property type="entry name" value="Eqnu_transpt"/>
</dbReference>
<keyword evidence="5 8" id="KW-1133">Transmembrane helix</keyword>
<keyword evidence="10" id="KW-1185">Reference proteome</keyword>
<protein>
    <recommendedName>
        <fullName evidence="11">Equilibrative nucleoside transporter</fullName>
    </recommendedName>
</protein>
<evidence type="ECO:0000256" key="3">
    <source>
        <dbReference type="ARBA" id="ARBA00022448"/>
    </source>
</evidence>
<name>A0AAN9Z5L8_9ORTH</name>